<reference evidence="1" key="1">
    <citation type="submission" date="2022-12" db="EMBL/GenBank/DDBJ databases">
        <title>Genome Sequence of Lasiodiplodia mahajangana.</title>
        <authorList>
            <person name="Buettner E."/>
        </authorList>
    </citation>
    <scope>NUCLEOTIDE SEQUENCE</scope>
    <source>
        <strain evidence="1">VT137</strain>
    </source>
</reference>
<organism evidence="1 2">
    <name type="scientific">Lasiodiplodia mahajangana</name>
    <dbReference type="NCBI Taxonomy" id="1108764"/>
    <lineage>
        <taxon>Eukaryota</taxon>
        <taxon>Fungi</taxon>
        <taxon>Dikarya</taxon>
        <taxon>Ascomycota</taxon>
        <taxon>Pezizomycotina</taxon>
        <taxon>Dothideomycetes</taxon>
        <taxon>Dothideomycetes incertae sedis</taxon>
        <taxon>Botryosphaeriales</taxon>
        <taxon>Botryosphaeriaceae</taxon>
        <taxon>Lasiodiplodia</taxon>
    </lineage>
</organism>
<dbReference type="EMBL" id="JAPUUL010000384">
    <property type="protein sequence ID" value="KAJ8130977.1"/>
    <property type="molecule type" value="Genomic_DNA"/>
</dbReference>
<gene>
    <name evidence="1" type="ORF">O1611_g2648</name>
</gene>
<name>A0ACC2JUP6_9PEZI</name>
<evidence type="ECO:0000313" key="2">
    <source>
        <dbReference type="Proteomes" id="UP001153332"/>
    </source>
</evidence>
<evidence type="ECO:0000313" key="1">
    <source>
        <dbReference type="EMBL" id="KAJ8130977.1"/>
    </source>
</evidence>
<keyword evidence="2" id="KW-1185">Reference proteome</keyword>
<comment type="caution">
    <text evidence="1">The sequence shown here is derived from an EMBL/GenBank/DDBJ whole genome shotgun (WGS) entry which is preliminary data.</text>
</comment>
<sequence>MPPRSEAHALTSSNRQHAATGIDDLIQIFNNKATAPDLLKLTDKNYHGIFEAIFRYALAEKEVYFHGKKGSKSTTPRRLTRCAEALRRIVEHGVSIIKKRTFLALIDHITDIVSQTGDGLVEPLVHGYTKALAILLGHEANVEVLAANDSERWFTCVDFIVVKITSQNAGNVDRDVAASRASPAPSGALSLTLPISTPRSSSTLRRNNSHDILPRNHLSDLIECLFFLVSASNAPLLQRSEQIAAAALEVLQPRYPSLDRLHRLTFSIINILFVATQTDDTNRANSLAVECLPLIIYWWQVKSSSRDDKLLTKVREEMLKFLYNIHLQLEFLSRQNSEPSLFDNIENLSEVLWSEYSKRDDRAQLQQDDLTYVIDRHTVNQFYVDSFALRSFNIEGENQWAVVQILAMLEGIMWKRSQSLRTSSTNNDDVEQPRKKQRKDVEFNRLYRKLCSTDLATQFTALQMIPFLVSDVEITVKEIGDLLSILVSLITNKNSKLSTWAMVACASLAPKSVPLDDSLPVLWKQTWQVAVRSVSMAGTSRAASFLLYSVLANNLLAYSEVMGDVSDIVTTADVNGPAVLVDSSLILMTTLLRLRNHHLPNASHATNSHIIRWMLSRWSPADANFILSCSMHVSALNIANLIRAACGADELSLSDVSQTISGPIAETLVLLRERQSIVKYLLLLEDGASSLGPGNSDRVILQQVNTIPRDSASALATTRLVAELFYVKLEEVGAICNVWAKNTGGSSHLTPAKLQSVVACLLLGVLILPQLKEVNTRQAQETEDVVFRILKDLVEALSSSPESQSLFECLLRSLRSYIPELINSDLCRLSTDLPYLHRLFAEISVSLQRQTDQQSSEKGYDPMDTDDEFESQVSQPGPSSNITKVPKRESLVIFEASSFYSDTTQRLLFLQQLYEDNGQIGLIPKSFLDGFLLLPDKEILLCRCFVRELFNSDLAINPDDAKNLIEGISVLIRGSYSYYEVALNICLDLMEGFMAMWSDGDSELSAFVGDLYDYYINIGLSNNLLSSKVRISLSRLLLRLAQVGGDFHATIDMDPPNTSLLGILEASSLPVKFYIGSRLPSMFGRYVLKIHDDMFVNILENLPTSDEFLEGIALRLFVLGEIAREWPTLLRRGIYHIFETPGNVPRSKEHAAYALKRIAATLKLDDPRQLFDLFASQLLYTWLDEGTIEEIPFEIFGFPTLEALLHRSQTDIVALIVMRAQEEALIRLAVTLSTTPAQLVQRNFSKTLAYSMAHDISIPKGESHQSGESRLRKLLGRETFLESVYLNFADIIGSFISIIDQEDPIESVWAKDENLAHASQTMASIKQCGYSDVALGANQQPTFRPKYLTREIALLCSRTEYEFPTLWNPALLVAVARKLFNGIHKALGSLDACSVLRKVRVLICLAGSHAWKSYPLEMLLHSIRPYIVDTECADDALGISQFLLERGYEALSESPSFLAGYALTTLASLRVFLETSQSSTTQESQFKATMSKAERFHSWFAKYLDTYASSSLKHGAQRDAFKAITESAAHVRTSGNAEQGTHESRLLLEILRDKEDGAGLLSAASRKLALEMLCCHFTIPITTSIDFIRSDEDSRALAKAVWRSCKSQNLNNEYLAWAGRAIGRGFASSGHIDNDLLRESQISKYCRDASGESASDQGLLSLLQSLTADGDGAKAGLAESALRAIVSEAAAQGDDRLLVACEKVISDQLLQASNWSPYRTPPSDNNSIHDLKGDYLFSPESIQKSDWAEKIVVYLIQNAPESILLSALPPILMNVEGFAKEAFPYIIHLILLIERKSQQSARRKLSGAMRHWFQTDSLIARDNISLLVNAILYLRTQQLPGENSIADRMQWLELDLTLASLAAAKCGMHKTALLLMELSSSDVTRSSRRSSAARAQDSTELLLNIFENIDDPDAYYGLTQASSLPNVLARLEYEKEGIKSLAFRGAQYDSHIRKSDPAAVPDSQSLVGTLGGLGLAGLSYALLQNQQSLDSSSSAIDSTFNAARKLEIWNLPAPNSTHNPSVAIYKTYQAWNQANELSVVKRVAWSGFSEIMQNVLRDDISASSLRNHLAALAVLTELNDTVDVVGFSELEQLLETFRTRANWMKSGRYDEVGWILSCRETTMSLLSQFSNRSETAKMNPPDARLIQVKSMLLSSSIHRYHQAFQESLNIATSLTQLVQSSTDLGLNIDSAARVEVANSLWDHGEMMSSIRMLQNIDEDTDLKKQTIIVTRPDLLAKTAYQISVARLEKPDGIQKNYLQPALKELKGKTDGEEASKVYHQFAMFCDEQLQNPDSLEDLARLQHLKQGKSDEVKQLMELVSNAKDTQTRTRFTSHLNRAKQWLGLDEQELRRVEQSRSEFVRLSLENYLLSLIASDEYNNDALRFTALWLERAAESYANEAVKKYIDKVPTRKFAPLINQLTSRLLDQSTPFQKLLIELVYRICVDHPYHGMYQIWSGTRSRPKKEDETAQLRKQATEIVGKKLVHTEGATNIWTAIYYTSKAYHGLALEGNYKGGQKVAMKESNAGTALASSLAKYRIPPPTMQMELSAACDYSTVPLATKLESTMTIASGVSAPKIITIIGSNGERFRQLVKGGNDDLRQDAIMEQVFAAVSSVLKLHRSTRQRNLGIRTYKVLPLTSVSGLIEFVPNTIPLHDYLMPAHERYHPRDFKGSQCRKEISNVQTKSSEIRLATYKKVTDRFQPVMRYFFMEYFNDPDEWFVKRTAYTRTTAAISMLGHVLGLGDRHGHNILLDSKNGEVVHIDLGVAFESGRVLPVPELVPFRLTRDIVDGMGITKTEGVFRRCCEFTLDALREETYSIMTILDVLRYDPLYSWSISPVRVAKLQDTRRDEISGDVEIETDSKKKNGGFRNNGLVNEPSEADRALEVVRKKLSKTLSVTATVNDLINQATDERNLSVLYSGWAAYA</sequence>
<dbReference type="Proteomes" id="UP001153332">
    <property type="component" value="Unassembled WGS sequence"/>
</dbReference>
<accession>A0ACC2JUP6</accession>
<protein>
    <submittedName>
        <fullName evidence="1">Uncharacterized protein</fullName>
    </submittedName>
</protein>
<proteinExistence type="predicted"/>